<organism evidence="2 3">
    <name type="scientific">Frondihabitans sucicola</name>
    <dbReference type="NCBI Taxonomy" id="1268041"/>
    <lineage>
        <taxon>Bacteria</taxon>
        <taxon>Bacillati</taxon>
        <taxon>Actinomycetota</taxon>
        <taxon>Actinomycetes</taxon>
        <taxon>Micrococcales</taxon>
        <taxon>Microbacteriaceae</taxon>
        <taxon>Frondihabitans</taxon>
    </lineage>
</organism>
<accession>A0ABN6Y7D7</accession>
<dbReference type="Gene3D" id="3.40.50.300">
    <property type="entry name" value="P-loop containing nucleotide triphosphate hydrolases"/>
    <property type="match status" value="1"/>
</dbReference>
<dbReference type="GO" id="GO:0016301">
    <property type="term" value="F:kinase activity"/>
    <property type="evidence" value="ECO:0007669"/>
    <property type="project" value="UniProtKB-KW"/>
</dbReference>
<evidence type="ECO:0000259" key="1">
    <source>
        <dbReference type="Pfam" id="PF00485"/>
    </source>
</evidence>
<protein>
    <submittedName>
        <fullName evidence="2">Nucleoside/nucleotide kinase family protein</fullName>
    </submittedName>
</protein>
<proteinExistence type="predicted"/>
<evidence type="ECO:0000313" key="2">
    <source>
        <dbReference type="EMBL" id="BDZ51916.1"/>
    </source>
</evidence>
<feature type="domain" description="Phosphoribulokinase/uridine kinase" evidence="1">
    <location>
        <begin position="57"/>
        <end position="235"/>
    </location>
</feature>
<gene>
    <name evidence="2" type="primary">frcK</name>
    <name evidence="2" type="ORF">GCM10025867_41570</name>
</gene>
<dbReference type="InterPro" id="IPR027417">
    <property type="entry name" value="P-loop_NTPase"/>
</dbReference>
<dbReference type="InterPro" id="IPR006083">
    <property type="entry name" value="PRK/URK"/>
</dbReference>
<dbReference type="Pfam" id="PF00485">
    <property type="entry name" value="PRK"/>
    <property type="match status" value="1"/>
</dbReference>
<dbReference type="PANTHER" id="PTHR10285">
    <property type="entry name" value="URIDINE KINASE"/>
    <property type="match status" value="1"/>
</dbReference>
<dbReference type="Proteomes" id="UP001321486">
    <property type="component" value="Chromosome"/>
</dbReference>
<keyword evidence="3" id="KW-1185">Reference proteome</keyword>
<dbReference type="EMBL" id="AP027732">
    <property type="protein sequence ID" value="BDZ51916.1"/>
    <property type="molecule type" value="Genomic_DNA"/>
</dbReference>
<dbReference type="SUPFAM" id="SSF52540">
    <property type="entry name" value="P-loop containing nucleoside triphosphate hydrolases"/>
    <property type="match status" value="1"/>
</dbReference>
<sequence>MSTLSSVLALSAFRNPPELIEPSQNRAARQTCHVQIDDLVQRVRAIQKKRAGSRVLLGIAGEPGGGKSTVAAALAAALGDAVVVPMDGFHLAGAELVRLGRADRKGAIDTFDAHGYLALLERLRAPVAGEGVYAPAYLREVEESIGSSILVDPAIPVVISEGNYLLVDRDPWPRVRAAFDEVWFVDTPRDLRLEWLVARHIAFGKPPEQATAWANGPDERNASLVRTTRDRADLVVDASALWPARAGDSGPESR</sequence>
<keyword evidence="2" id="KW-0418">Kinase</keyword>
<reference evidence="3" key="1">
    <citation type="journal article" date="2019" name="Int. J. Syst. Evol. Microbiol.">
        <title>The Global Catalogue of Microorganisms (GCM) 10K type strain sequencing project: providing services to taxonomists for standard genome sequencing and annotation.</title>
        <authorList>
            <consortium name="The Broad Institute Genomics Platform"/>
            <consortium name="The Broad Institute Genome Sequencing Center for Infectious Disease"/>
            <person name="Wu L."/>
            <person name="Ma J."/>
        </authorList>
    </citation>
    <scope>NUCLEOTIDE SEQUENCE [LARGE SCALE GENOMIC DNA]</scope>
    <source>
        <strain evidence="3">NBRC 108728</strain>
    </source>
</reference>
<keyword evidence="2" id="KW-0808">Transferase</keyword>
<dbReference type="RefSeq" id="WP_286344578.1">
    <property type="nucleotide sequence ID" value="NZ_AP027732.1"/>
</dbReference>
<evidence type="ECO:0000313" key="3">
    <source>
        <dbReference type="Proteomes" id="UP001321486"/>
    </source>
</evidence>
<name>A0ABN6Y7D7_9MICO</name>
<dbReference type="NCBIfam" id="NF006743">
    <property type="entry name" value="PRK09270.1-2"/>
    <property type="match status" value="1"/>
</dbReference>